<dbReference type="SUPFAM" id="SSF53335">
    <property type="entry name" value="S-adenosyl-L-methionine-dependent methyltransferases"/>
    <property type="match status" value="1"/>
</dbReference>
<dbReference type="CDD" id="cd02440">
    <property type="entry name" value="AdoMet_MTases"/>
    <property type="match status" value="1"/>
</dbReference>
<dbReference type="PANTHER" id="PTHR43464">
    <property type="entry name" value="METHYLTRANSFERASE"/>
    <property type="match status" value="1"/>
</dbReference>
<dbReference type="Gene3D" id="3.40.50.150">
    <property type="entry name" value="Vaccinia Virus protein VP39"/>
    <property type="match status" value="1"/>
</dbReference>
<reference evidence="5 6" key="1">
    <citation type="submission" date="2019-10" db="EMBL/GenBank/DDBJ databases">
        <title>Alcanivorax sp.PA15-N-34 draft genome sequence.</title>
        <authorList>
            <person name="Liao X."/>
            <person name="Shao Z."/>
        </authorList>
    </citation>
    <scope>NUCLEOTIDE SEQUENCE [LARGE SCALE GENOMIC DNA]</scope>
    <source>
        <strain evidence="5 6">PA15-N-34</strain>
    </source>
</reference>
<proteinExistence type="predicted"/>
<keyword evidence="3" id="KW-0949">S-adenosyl-L-methionine</keyword>
<dbReference type="GO" id="GO:0008168">
    <property type="term" value="F:methyltransferase activity"/>
    <property type="evidence" value="ECO:0007669"/>
    <property type="project" value="UniProtKB-KW"/>
</dbReference>
<name>A0A6N7LRY8_9GAMM</name>
<evidence type="ECO:0000256" key="1">
    <source>
        <dbReference type="ARBA" id="ARBA00022603"/>
    </source>
</evidence>
<evidence type="ECO:0000313" key="6">
    <source>
        <dbReference type="Proteomes" id="UP000469421"/>
    </source>
</evidence>
<dbReference type="Pfam" id="PF13649">
    <property type="entry name" value="Methyltransf_25"/>
    <property type="match status" value="1"/>
</dbReference>
<evidence type="ECO:0000256" key="2">
    <source>
        <dbReference type="ARBA" id="ARBA00022679"/>
    </source>
</evidence>
<evidence type="ECO:0000256" key="3">
    <source>
        <dbReference type="ARBA" id="ARBA00022691"/>
    </source>
</evidence>
<dbReference type="InterPro" id="IPR029063">
    <property type="entry name" value="SAM-dependent_MTases_sf"/>
</dbReference>
<evidence type="ECO:0000313" key="5">
    <source>
        <dbReference type="EMBL" id="MQX53117.1"/>
    </source>
</evidence>
<comment type="caution">
    <text evidence="5">The sequence shown here is derived from an EMBL/GenBank/DDBJ whole genome shotgun (WGS) entry which is preliminary data.</text>
</comment>
<keyword evidence="2 5" id="KW-0808">Transferase</keyword>
<sequence length="237" mass="26509">MPAEPSTDPERRVVDCWHDSASHWQQLLEHHRLASRAMTNPAIEQAILSYQPGTLLDVGCGEGWLARQMAAQGIRVTATDAVATLVESARRQDPKSRYHCLEYAALPGPLNGQQYDLAVCNFSLFGDESVRKLLSILPSMLSLGGRVLIQTLHPLSACQGDYREGWRSSQWQGIDSASHPPGEAPPWYFRPMASWLALLQQTGTVVEMEEPLDPDSRLPLSVIFHLQPDQQHEHNKR</sequence>
<dbReference type="EMBL" id="WIRE01000001">
    <property type="protein sequence ID" value="MQX53117.1"/>
    <property type="molecule type" value="Genomic_DNA"/>
</dbReference>
<dbReference type="GO" id="GO:0032259">
    <property type="term" value="P:methylation"/>
    <property type="evidence" value="ECO:0007669"/>
    <property type="project" value="UniProtKB-KW"/>
</dbReference>
<dbReference type="RefSeq" id="WP_153500258.1">
    <property type="nucleotide sequence ID" value="NZ_WIRE01000001.1"/>
</dbReference>
<organism evidence="5 6">
    <name type="scientific">Alcanivorax sediminis</name>
    <dbReference type="NCBI Taxonomy" id="2663008"/>
    <lineage>
        <taxon>Bacteria</taxon>
        <taxon>Pseudomonadati</taxon>
        <taxon>Pseudomonadota</taxon>
        <taxon>Gammaproteobacteria</taxon>
        <taxon>Oceanospirillales</taxon>
        <taxon>Alcanivoracaceae</taxon>
        <taxon>Alcanivorax</taxon>
    </lineage>
</organism>
<dbReference type="InterPro" id="IPR041698">
    <property type="entry name" value="Methyltransf_25"/>
</dbReference>
<protein>
    <submittedName>
        <fullName evidence="5">Methyltransferase domain-containing protein</fullName>
    </submittedName>
</protein>
<evidence type="ECO:0000259" key="4">
    <source>
        <dbReference type="Pfam" id="PF13649"/>
    </source>
</evidence>
<dbReference type="PANTHER" id="PTHR43464:SF19">
    <property type="entry name" value="UBIQUINONE BIOSYNTHESIS O-METHYLTRANSFERASE, MITOCHONDRIAL"/>
    <property type="match status" value="1"/>
</dbReference>
<keyword evidence="1 5" id="KW-0489">Methyltransferase</keyword>
<dbReference type="Proteomes" id="UP000469421">
    <property type="component" value="Unassembled WGS sequence"/>
</dbReference>
<accession>A0A6N7LRY8</accession>
<dbReference type="AlphaFoldDB" id="A0A6N7LRY8"/>
<gene>
    <name evidence="5" type="ORF">GFN93_07625</name>
</gene>
<keyword evidence="6" id="KW-1185">Reference proteome</keyword>
<feature type="domain" description="Methyltransferase" evidence="4">
    <location>
        <begin position="56"/>
        <end position="145"/>
    </location>
</feature>